<organism evidence="2 3">
    <name type="scientific">Coffea canephora</name>
    <name type="common">Robusta coffee</name>
    <dbReference type="NCBI Taxonomy" id="49390"/>
    <lineage>
        <taxon>Eukaryota</taxon>
        <taxon>Viridiplantae</taxon>
        <taxon>Streptophyta</taxon>
        <taxon>Embryophyta</taxon>
        <taxon>Tracheophyta</taxon>
        <taxon>Spermatophyta</taxon>
        <taxon>Magnoliopsida</taxon>
        <taxon>eudicotyledons</taxon>
        <taxon>Gunneridae</taxon>
        <taxon>Pentapetalae</taxon>
        <taxon>asterids</taxon>
        <taxon>lamiids</taxon>
        <taxon>Gentianales</taxon>
        <taxon>Rubiaceae</taxon>
        <taxon>Ixoroideae</taxon>
        <taxon>Gardenieae complex</taxon>
        <taxon>Bertiereae - Coffeeae clade</taxon>
        <taxon>Coffeeae</taxon>
        <taxon>Coffea</taxon>
    </lineage>
</organism>
<evidence type="ECO:0000313" key="3">
    <source>
        <dbReference type="Proteomes" id="UP000295252"/>
    </source>
</evidence>
<dbReference type="PANTHER" id="PTHR33922">
    <property type="entry name" value="OS01G0888066 PROTEIN-RELATED"/>
    <property type="match status" value="1"/>
</dbReference>
<dbReference type="Gramene" id="CDP02569">
    <property type="protein sequence ID" value="CDP02569"/>
    <property type="gene ID" value="GSCOC_T00039997001"/>
</dbReference>
<accession>A0A068U330</accession>
<dbReference type="PANTHER" id="PTHR33922:SF2">
    <property type="entry name" value="OS07G0589600 PROTEIN"/>
    <property type="match status" value="1"/>
</dbReference>
<dbReference type="PhylomeDB" id="A0A068U330"/>
<feature type="compositionally biased region" description="Low complexity" evidence="1">
    <location>
        <begin position="214"/>
        <end position="229"/>
    </location>
</feature>
<dbReference type="Proteomes" id="UP000295252">
    <property type="component" value="Chromosome IX"/>
</dbReference>
<gene>
    <name evidence="2" type="ORF">GSCOC_T00039997001</name>
</gene>
<protein>
    <submittedName>
        <fullName evidence="2">Uncharacterized protein</fullName>
    </submittedName>
</protein>
<feature type="compositionally biased region" description="Low complexity" evidence="1">
    <location>
        <begin position="116"/>
        <end position="139"/>
    </location>
</feature>
<evidence type="ECO:0000313" key="2">
    <source>
        <dbReference type="EMBL" id="CDP02569.1"/>
    </source>
</evidence>
<dbReference type="EMBL" id="HG739092">
    <property type="protein sequence ID" value="CDP02569.1"/>
    <property type="molecule type" value="Genomic_DNA"/>
</dbReference>
<evidence type="ECO:0000256" key="1">
    <source>
        <dbReference type="SAM" id="MobiDB-lite"/>
    </source>
</evidence>
<feature type="compositionally biased region" description="Polar residues" evidence="1">
    <location>
        <begin position="164"/>
        <end position="175"/>
    </location>
</feature>
<dbReference type="FunCoup" id="A0A068U330">
    <property type="interactions" value="47"/>
</dbReference>
<keyword evidence="3" id="KW-1185">Reference proteome</keyword>
<feature type="region of interest" description="Disordered" evidence="1">
    <location>
        <begin position="274"/>
        <end position="314"/>
    </location>
</feature>
<proteinExistence type="predicted"/>
<feature type="region of interest" description="Disordered" evidence="1">
    <location>
        <begin position="211"/>
        <end position="234"/>
    </location>
</feature>
<sequence length="335" mass="36925">MAGNDADADETRRHSNPVGSSHVVEREEEDEEALSFSDLPTNEENQFLVSRKESPVPIIIHDSQEEFNFCSSLATDSLSKESEMCVADEVFFQGQILPLRHSVSSESGLITKLQNDSRTTSRSDGTTSSTSTTTGTGSSCINRKPRPKTRNHFQFSHPSPKPQIRSSNSIKNGMNSSRNSTLWSIFRVGLVTTPEIAIQDLKFRNNSKNAGFGSRNSTSSTISSGSAGRIKAEEKDRIKKRHKFLDKKGVVFFSGCKCSSNAVAGPIPSRVAENGMRRSASVSEAHAKEEETESLTRTTRQHDQQQTGKQALSRHRTFEWLKQLSLEAAAVVDEA</sequence>
<feature type="region of interest" description="Disordered" evidence="1">
    <location>
        <begin position="1"/>
        <end position="42"/>
    </location>
</feature>
<dbReference type="OrthoDB" id="778913at2759"/>
<dbReference type="OMA" id="CKCSVET"/>
<dbReference type="AlphaFoldDB" id="A0A068U330"/>
<dbReference type="InParanoid" id="A0A068U330"/>
<reference evidence="3" key="1">
    <citation type="journal article" date="2014" name="Science">
        <title>The coffee genome provides insight into the convergent evolution of caffeine biosynthesis.</title>
        <authorList>
            <person name="Denoeud F."/>
            <person name="Carretero-Paulet L."/>
            <person name="Dereeper A."/>
            <person name="Droc G."/>
            <person name="Guyot R."/>
            <person name="Pietrella M."/>
            <person name="Zheng C."/>
            <person name="Alberti A."/>
            <person name="Anthony F."/>
            <person name="Aprea G."/>
            <person name="Aury J.M."/>
            <person name="Bento P."/>
            <person name="Bernard M."/>
            <person name="Bocs S."/>
            <person name="Campa C."/>
            <person name="Cenci A."/>
            <person name="Combes M.C."/>
            <person name="Crouzillat D."/>
            <person name="Da Silva C."/>
            <person name="Daddiego L."/>
            <person name="De Bellis F."/>
            <person name="Dussert S."/>
            <person name="Garsmeur O."/>
            <person name="Gayraud T."/>
            <person name="Guignon V."/>
            <person name="Jahn K."/>
            <person name="Jamilloux V."/>
            <person name="Joet T."/>
            <person name="Labadie K."/>
            <person name="Lan T."/>
            <person name="Leclercq J."/>
            <person name="Lepelley M."/>
            <person name="Leroy T."/>
            <person name="Li L.T."/>
            <person name="Librado P."/>
            <person name="Lopez L."/>
            <person name="Munoz A."/>
            <person name="Noel B."/>
            <person name="Pallavicini A."/>
            <person name="Perrotta G."/>
            <person name="Poncet V."/>
            <person name="Pot D."/>
            <person name="Priyono X."/>
            <person name="Rigoreau M."/>
            <person name="Rouard M."/>
            <person name="Rozas J."/>
            <person name="Tranchant-Dubreuil C."/>
            <person name="VanBuren R."/>
            <person name="Zhang Q."/>
            <person name="Andrade A.C."/>
            <person name="Argout X."/>
            <person name="Bertrand B."/>
            <person name="de Kochko A."/>
            <person name="Graziosi G."/>
            <person name="Henry R.J."/>
            <person name="Jayarama X."/>
            <person name="Ming R."/>
            <person name="Nagai C."/>
            <person name="Rounsley S."/>
            <person name="Sankoff D."/>
            <person name="Giuliano G."/>
            <person name="Albert V.A."/>
            <person name="Wincker P."/>
            <person name="Lashermes P."/>
        </authorList>
    </citation>
    <scope>NUCLEOTIDE SEQUENCE [LARGE SCALE GENOMIC DNA]</scope>
    <source>
        <strain evidence="3">cv. DH200-94</strain>
    </source>
</reference>
<name>A0A068U330_COFCA</name>
<feature type="region of interest" description="Disordered" evidence="1">
    <location>
        <begin position="110"/>
        <end position="175"/>
    </location>
</feature>